<dbReference type="AlphaFoldDB" id="A0A1I4PQS3"/>
<accession>A0A1I4PQS3</accession>
<keyword evidence="3" id="KW-1185">Reference proteome</keyword>
<dbReference type="STRING" id="758825.SAMN02982985_03525"/>
<dbReference type="Gene3D" id="3.20.20.140">
    <property type="entry name" value="Metal-dependent hydrolases"/>
    <property type="match status" value="1"/>
</dbReference>
<organism evidence="2 3">
    <name type="scientific">Rugamonas rubra</name>
    <dbReference type="NCBI Taxonomy" id="758825"/>
    <lineage>
        <taxon>Bacteria</taxon>
        <taxon>Pseudomonadati</taxon>
        <taxon>Pseudomonadota</taxon>
        <taxon>Betaproteobacteria</taxon>
        <taxon>Burkholderiales</taxon>
        <taxon>Oxalobacteraceae</taxon>
        <taxon>Telluria group</taxon>
        <taxon>Rugamonas</taxon>
    </lineage>
</organism>
<evidence type="ECO:0000256" key="1">
    <source>
        <dbReference type="SAM" id="MobiDB-lite"/>
    </source>
</evidence>
<dbReference type="Proteomes" id="UP000199470">
    <property type="component" value="Unassembled WGS sequence"/>
</dbReference>
<sequence>MHLQAATHTSRRARLTTLAVPAGLALGLILGAAGCGSSDRPAAATPPAPAPPGKWSTGDLHSHTTQSADAGQEQTLDLLLSKAFASYGLDWLAVSNHLRPSTRDHNGAALPAPITMAQGIERYELPRIAALQAAGTYADKLAFSAFEWDMPKHDHIGIGLFAGGAKLATATRGVAEFEYLFTNRDPALFAAADVAAWSAKYAGRRYYSTADDALKAVAWLRDNYPDNSYAVINHPSRNRSYRIDDFRQFNDMAPSVFFAIEGMVGNQMEPDRGGYGAARTADNAALRTYGGVDYVVAQLGGVWDALLGEGRRIWNVADSDAHFKTTELYSSGYFPGEYAKTHVWLKADGIAGLLDGLRSGKSFAVFGDLINALDFKLAKGAEQQEMGGELKVAAGEQVTVTIRFKSPARNNYEKPINSGVAAGVKPLVDHVDLIVGDVGAKAAPGTPAYSAAVNPSTRVLKRFTSADWTVGADGYASVSYTLTAAKSQYFRLRGSNLGSNVAGKTQNGEPLADAKTETVDHQQRFNDINDRNYASLWFYSNPIFMTVR</sequence>
<gene>
    <name evidence="2" type="ORF">SAMN02982985_03525</name>
</gene>
<evidence type="ECO:0000313" key="3">
    <source>
        <dbReference type="Proteomes" id="UP000199470"/>
    </source>
</evidence>
<evidence type="ECO:0008006" key="4">
    <source>
        <dbReference type="Google" id="ProtNLM"/>
    </source>
</evidence>
<dbReference type="EMBL" id="FOTW01000017">
    <property type="protein sequence ID" value="SFM29840.1"/>
    <property type="molecule type" value="Genomic_DNA"/>
</dbReference>
<dbReference type="InterPro" id="IPR016195">
    <property type="entry name" value="Pol/histidinol_Pase-like"/>
</dbReference>
<evidence type="ECO:0000313" key="2">
    <source>
        <dbReference type="EMBL" id="SFM29840.1"/>
    </source>
</evidence>
<dbReference type="RefSeq" id="WP_245774321.1">
    <property type="nucleotide sequence ID" value="NZ_FOTW01000017.1"/>
</dbReference>
<name>A0A1I4PQS3_9BURK</name>
<feature type="region of interest" description="Disordered" evidence="1">
    <location>
        <begin position="38"/>
        <end position="69"/>
    </location>
</feature>
<protein>
    <recommendedName>
        <fullName evidence="4">S-layer protein</fullName>
    </recommendedName>
</protein>
<proteinExistence type="predicted"/>
<reference evidence="2 3" key="1">
    <citation type="submission" date="2016-10" db="EMBL/GenBank/DDBJ databases">
        <authorList>
            <person name="de Groot N.N."/>
        </authorList>
    </citation>
    <scope>NUCLEOTIDE SEQUENCE [LARGE SCALE GENOMIC DNA]</scope>
    <source>
        <strain evidence="2 3">ATCC 43154</strain>
    </source>
</reference>
<dbReference type="SUPFAM" id="SSF89550">
    <property type="entry name" value="PHP domain-like"/>
    <property type="match status" value="1"/>
</dbReference>